<sequence length="390" mass="45285">MKYNFDEVVNRSNNFSAKYDERKKKFGTDDLLPLWIADMDFKTAQPIIDALEERARQGIFGYTYRPDSYYEAICNWQEKRNNRTIDKSLISFSPGVVPSMSVLVRELTDSTDYVLIQTPVYSEFYDVVENWGRRVLENPLVEKEGKYTIDFQDLETKLAMRPRLFIFCNPHNPVGRVWSREELKKVVELCIKYGVTIIADEIHSDLILWGNKFTPTVHACDHAGKHIITCLAASKTFNLAGLQASIAIFPNDELKQKFDYVWKGMDILRNNCFSLVATEAAYRYGEEWLSQLILYLEKNMLFIDEYLRENIPDIKFCIPESTYLGWLDCRKLNMSQDGLNEFMIKKAKLGLNSGNTFSRSLEGFMRINAACPRVILKQALDQLRKAVEER</sequence>
<protein>
    <recommendedName>
        <fullName evidence="2">cysteine-S-conjugate beta-lyase</fullName>
        <ecNumber evidence="2">4.4.1.13</ecNumber>
    </recommendedName>
</protein>
<dbReference type="AlphaFoldDB" id="A0A6P1MKG3"/>
<dbReference type="EMBL" id="CP047591">
    <property type="protein sequence ID" value="QHI71495.1"/>
    <property type="molecule type" value="Genomic_DNA"/>
</dbReference>
<evidence type="ECO:0000256" key="5">
    <source>
        <dbReference type="ARBA" id="ARBA00037974"/>
    </source>
</evidence>
<dbReference type="InterPro" id="IPR015421">
    <property type="entry name" value="PyrdxlP-dep_Trfase_major"/>
</dbReference>
<gene>
    <name evidence="7" type="ORF">Ami3637_03060</name>
</gene>
<evidence type="ECO:0000256" key="2">
    <source>
        <dbReference type="ARBA" id="ARBA00012224"/>
    </source>
</evidence>
<dbReference type="SUPFAM" id="SSF53383">
    <property type="entry name" value="PLP-dependent transferases"/>
    <property type="match status" value="1"/>
</dbReference>
<evidence type="ECO:0000313" key="8">
    <source>
        <dbReference type="Proteomes" id="UP000463883"/>
    </source>
</evidence>
<accession>A0A6P1MKG3</accession>
<proteinExistence type="inferred from homology"/>
<dbReference type="InterPro" id="IPR004839">
    <property type="entry name" value="Aminotransferase_I/II_large"/>
</dbReference>
<dbReference type="PANTHER" id="PTHR43525">
    <property type="entry name" value="PROTEIN MALY"/>
    <property type="match status" value="1"/>
</dbReference>
<feature type="domain" description="Aminotransferase class I/classII large" evidence="6">
    <location>
        <begin position="33"/>
        <end position="381"/>
    </location>
</feature>
<reference evidence="7 8" key="1">
    <citation type="submission" date="2020-01" db="EMBL/GenBank/DDBJ databases">
        <title>Genomic analysis of Aminipila sp. CBA3637.</title>
        <authorList>
            <person name="Kim Y.B."/>
            <person name="Roh S.W."/>
        </authorList>
    </citation>
    <scope>NUCLEOTIDE SEQUENCE [LARGE SCALE GENOMIC DNA]</scope>
    <source>
        <strain evidence="7 8">CBA3637</strain>
    </source>
</reference>
<organism evidence="7 8">
    <name type="scientific">Aminipila terrae</name>
    <dbReference type="NCBI Taxonomy" id="2697030"/>
    <lineage>
        <taxon>Bacteria</taxon>
        <taxon>Bacillati</taxon>
        <taxon>Bacillota</taxon>
        <taxon>Clostridia</taxon>
        <taxon>Peptostreptococcales</taxon>
        <taxon>Anaerovoracaceae</taxon>
        <taxon>Aminipila</taxon>
    </lineage>
</organism>
<dbReference type="EC" id="4.4.1.13" evidence="2"/>
<evidence type="ECO:0000256" key="3">
    <source>
        <dbReference type="ARBA" id="ARBA00022898"/>
    </source>
</evidence>
<dbReference type="InterPro" id="IPR015422">
    <property type="entry name" value="PyrdxlP-dep_Trfase_small"/>
</dbReference>
<dbReference type="GO" id="GO:0047804">
    <property type="term" value="F:cysteine-S-conjugate beta-lyase activity"/>
    <property type="evidence" value="ECO:0007669"/>
    <property type="project" value="UniProtKB-EC"/>
</dbReference>
<evidence type="ECO:0000256" key="1">
    <source>
        <dbReference type="ARBA" id="ARBA00001933"/>
    </source>
</evidence>
<dbReference type="InterPro" id="IPR015424">
    <property type="entry name" value="PyrdxlP-dep_Trfase"/>
</dbReference>
<evidence type="ECO:0000259" key="6">
    <source>
        <dbReference type="Pfam" id="PF00155"/>
    </source>
</evidence>
<dbReference type="Gene3D" id="3.40.640.10">
    <property type="entry name" value="Type I PLP-dependent aspartate aminotransferase-like (Major domain)"/>
    <property type="match status" value="1"/>
</dbReference>
<dbReference type="RefSeq" id="WP_162361270.1">
    <property type="nucleotide sequence ID" value="NZ_CP047591.1"/>
</dbReference>
<dbReference type="NCBIfam" id="TIGR04350">
    <property type="entry name" value="C_S_lyase_PatB"/>
    <property type="match status" value="1"/>
</dbReference>
<keyword evidence="3" id="KW-0663">Pyridoxal phosphate</keyword>
<dbReference type="GO" id="GO:0030170">
    <property type="term" value="F:pyridoxal phosphate binding"/>
    <property type="evidence" value="ECO:0007669"/>
    <property type="project" value="InterPro"/>
</dbReference>
<dbReference type="Pfam" id="PF00155">
    <property type="entry name" value="Aminotran_1_2"/>
    <property type="match status" value="1"/>
</dbReference>
<evidence type="ECO:0000313" key="7">
    <source>
        <dbReference type="EMBL" id="QHI71495.1"/>
    </source>
</evidence>
<dbReference type="KEGG" id="amic:Ami3637_03060"/>
<dbReference type="PANTHER" id="PTHR43525:SF1">
    <property type="entry name" value="PROTEIN MALY"/>
    <property type="match status" value="1"/>
</dbReference>
<name>A0A6P1MKG3_9FIRM</name>
<dbReference type="Gene3D" id="3.90.1150.10">
    <property type="entry name" value="Aspartate Aminotransferase, domain 1"/>
    <property type="match status" value="1"/>
</dbReference>
<dbReference type="InterPro" id="IPR051798">
    <property type="entry name" value="Class-II_PLP-Dep_Aminotrans"/>
</dbReference>
<dbReference type="InterPro" id="IPR027619">
    <property type="entry name" value="C-S_lyase_PatB-like"/>
</dbReference>
<dbReference type="CDD" id="cd00609">
    <property type="entry name" value="AAT_like"/>
    <property type="match status" value="1"/>
</dbReference>
<dbReference type="Proteomes" id="UP000463883">
    <property type="component" value="Chromosome"/>
</dbReference>
<keyword evidence="8" id="KW-1185">Reference proteome</keyword>
<evidence type="ECO:0000256" key="4">
    <source>
        <dbReference type="ARBA" id="ARBA00023239"/>
    </source>
</evidence>
<keyword evidence="4 7" id="KW-0456">Lyase</keyword>
<comment type="cofactor">
    <cofactor evidence="1">
        <name>pyridoxal 5'-phosphate</name>
        <dbReference type="ChEBI" id="CHEBI:597326"/>
    </cofactor>
</comment>
<comment type="similarity">
    <text evidence="5">Belongs to the class-II pyridoxal-phosphate-dependent aminotransferase family. MalY/PatB cystathionine beta-lyase subfamily.</text>
</comment>